<dbReference type="GO" id="GO:0016853">
    <property type="term" value="F:isomerase activity"/>
    <property type="evidence" value="ECO:0007669"/>
    <property type="project" value="UniProtKB-ARBA"/>
</dbReference>
<evidence type="ECO:0000259" key="3">
    <source>
        <dbReference type="Pfam" id="PF01557"/>
    </source>
</evidence>
<keyword evidence="6" id="KW-1185">Reference proteome</keyword>
<reference evidence="6" key="1">
    <citation type="submission" date="2016-10" db="EMBL/GenBank/DDBJ databases">
        <authorList>
            <person name="Varghese N."/>
            <person name="Submissions S."/>
        </authorList>
    </citation>
    <scope>NUCLEOTIDE SEQUENCE [LARGE SCALE GENOMIC DNA]</scope>
    <source>
        <strain evidence="6">CGMCC 1.7739</strain>
    </source>
</reference>
<dbReference type="RefSeq" id="WP_092893683.1">
    <property type="nucleotide sequence ID" value="NZ_FOOQ01000006.1"/>
</dbReference>
<name>A0A1I2VTJ1_9EURY</name>
<dbReference type="OrthoDB" id="6242at2157"/>
<dbReference type="SUPFAM" id="SSF56529">
    <property type="entry name" value="FAH"/>
    <property type="match status" value="1"/>
</dbReference>
<dbReference type="PANTHER" id="PTHR42796:SF4">
    <property type="entry name" value="FUMARYLACETOACETATE HYDROLASE DOMAIN-CONTAINING PROTEIN 2A"/>
    <property type="match status" value="1"/>
</dbReference>
<dbReference type="Pfam" id="PF01557">
    <property type="entry name" value="FAA_hydrolase"/>
    <property type="match status" value="1"/>
</dbReference>
<dbReference type="GO" id="GO:0019752">
    <property type="term" value="P:carboxylic acid metabolic process"/>
    <property type="evidence" value="ECO:0007669"/>
    <property type="project" value="UniProtKB-ARBA"/>
</dbReference>
<accession>A0A1I2VTJ1</accession>
<organism evidence="5 6">
    <name type="scientific">Halopelagius inordinatus</name>
    <dbReference type="NCBI Taxonomy" id="553467"/>
    <lineage>
        <taxon>Archaea</taxon>
        <taxon>Methanobacteriati</taxon>
        <taxon>Methanobacteriota</taxon>
        <taxon>Stenosarchaea group</taxon>
        <taxon>Halobacteria</taxon>
        <taxon>Halobacteriales</taxon>
        <taxon>Haloferacaceae</taxon>
    </lineage>
</organism>
<dbReference type="Proteomes" id="UP000198876">
    <property type="component" value="Unassembled WGS sequence"/>
</dbReference>
<comment type="similarity">
    <text evidence="1">Belongs to the FAH family.</text>
</comment>
<feature type="domain" description="Rv2993c-like N-terminal" evidence="4">
    <location>
        <begin position="1"/>
        <end position="69"/>
    </location>
</feature>
<dbReference type="Pfam" id="PF10370">
    <property type="entry name" value="Rv2993c-like_N"/>
    <property type="match status" value="1"/>
</dbReference>
<dbReference type="InterPro" id="IPR018833">
    <property type="entry name" value="Rv2993c-like_N"/>
</dbReference>
<evidence type="ECO:0000313" key="5">
    <source>
        <dbReference type="EMBL" id="SFG92383.1"/>
    </source>
</evidence>
<dbReference type="GO" id="GO:0046872">
    <property type="term" value="F:metal ion binding"/>
    <property type="evidence" value="ECO:0007669"/>
    <property type="project" value="UniProtKB-KW"/>
</dbReference>
<protein>
    <submittedName>
        <fullName evidence="5">2-keto-4-pentenoate hydratase/2-oxohepta-3-ene-1,7-dioic acid hydratase (Catechol pathway)</fullName>
    </submittedName>
</protein>
<evidence type="ECO:0000256" key="1">
    <source>
        <dbReference type="ARBA" id="ARBA00010211"/>
    </source>
</evidence>
<dbReference type="Gene3D" id="3.90.850.10">
    <property type="entry name" value="Fumarylacetoacetase-like, C-terminal domain"/>
    <property type="match status" value="1"/>
</dbReference>
<keyword evidence="2" id="KW-0479">Metal-binding</keyword>
<dbReference type="InterPro" id="IPR036663">
    <property type="entry name" value="Fumarylacetoacetase_C_sf"/>
</dbReference>
<sequence>MRFVRFTADGSVAWGVQVDDQVHDLRAHATGVPSYSDVAYPGYRNRVRDAVDRGSLPVHEVGEVKLLAPVPKPGKMICVGLNYHDHAEEQDEDVPEKPMLFAKASSSVTNPEDPIVHPNDVEQVDYEVELGVVVGRTARNVDEADAADYVAGYTVVNDVSARDAQFEDEQFFRGKSYDTFAPMGPALVTGDELDPNDLAVECTVNGDVKQSSTTAEFIFDVGELVEYLSHRMTLHPGDVISTGTPGGVGIFRDPPELLDAGDSVTVSVEGVGDLTNPVVADD</sequence>
<dbReference type="InterPro" id="IPR011234">
    <property type="entry name" value="Fumarylacetoacetase-like_C"/>
</dbReference>
<evidence type="ECO:0000313" key="6">
    <source>
        <dbReference type="Proteomes" id="UP000198876"/>
    </source>
</evidence>
<proteinExistence type="inferred from homology"/>
<dbReference type="PANTHER" id="PTHR42796">
    <property type="entry name" value="FUMARYLACETOACETATE HYDROLASE DOMAIN-CONTAINING PROTEIN 2A-RELATED"/>
    <property type="match status" value="1"/>
</dbReference>
<evidence type="ECO:0000256" key="2">
    <source>
        <dbReference type="ARBA" id="ARBA00022723"/>
    </source>
</evidence>
<evidence type="ECO:0000259" key="4">
    <source>
        <dbReference type="Pfam" id="PF10370"/>
    </source>
</evidence>
<gene>
    <name evidence="5" type="ORF">SAMN04488063_3322</name>
</gene>
<feature type="domain" description="Fumarylacetoacetase-like C-terminal" evidence="3">
    <location>
        <begin position="75"/>
        <end position="279"/>
    </location>
</feature>
<dbReference type="AlphaFoldDB" id="A0A1I2VTJ1"/>
<dbReference type="EMBL" id="FOOQ01000006">
    <property type="protein sequence ID" value="SFG92383.1"/>
    <property type="molecule type" value="Genomic_DNA"/>
</dbReference>
<dbReference type="FunFam" id="3.90.850.10:FF:000002">
    <property type="entry name" value="2-hydroxyhepta-2,4-diene-1,7-dioate isomerase"/>
    <property type="match status" value="1"/>
</dbReference>
<dbReference type="InterPro" id="IPR051121">
    <property type="entry name" value="FAH"/>
</dbReference>